<reference evidence="4 5" key="1">
    <citation type="submission" date="2016-10" db="EMBL/GenBank/DDBJ databases">
        <authorList>
            <person name="de Groot N.N."/>
        </authorList>
    </citation>
    <scope>NUCLEOTIDE SEQUENCE [LARGE SCALE GENOMIC DNA]</scope>
    <source>
        <strain evidence="4 5">CGMCC 4.6945</strain>
    </source>
</reference>
<evidence type="ECO:0000313" key="5">
    <source>
        <dbReference type="Proteomes" id="UP000199012"/>
    </source>
</evidence>
<dbReference type="Proteomes" id="UP000199012">
    <property type="component" value="Unassembled WGS sequence"/>
</dbReference>
<accession>A0A1I0XZT9</accession>
<name>A0A1I0XZT9_9CELL</name>
<organism evidence="4 5">
    <name type="scientific">Cellulomonas marina</name>
    <dbReference type="NCBI Taxonomy" id="988821"/>
    <lineage>
        <taxon>Bacteria</taxon>
        <taxon>Bacillati</taxon>
        <taxon>Actinomycetota</taxon>
        <taxon>Actinomycetes</taxon>
        <taxon>Micrococcales</taxon>
        <taxon>Cellulomonadaceae</taxon>
        <taxon>Cellulomonas</taxon>
    </lineage>
</organism>
<keyword evidence="5" id="KW-1185">Reference proteome</keyword>
<dbReference type="InterPro" id="IPR036890">
    <property type="entry name" value="HATPase_C_sf"/>
</dbReference>
<evidence type="ECO:0000313" key="4">
    <source>
        <dbReference type="EMBL" id="SFB06394.1"/>
    </source>
</evidence>
<feature type="region of interest" description="Disordered" evidence="2">
    <location>
        <begin position="1"/>
        <end position="20"/>
    </location>
</feature>
<dbReference type="EMBL" id="FOKA01000006">
    <property type="protein sequence ID" value="SFB06394.1"/>
    <property type="molecule type" value="Genomic_DNA"/>
</dbReference>
<proteinExistence type="predicted"/>
<dbReference type="PANTHER" id="PTHR35526:SF3">
    <property type="entry name" value="ANTI-SIGMA-F FACTOR RSBW"/>
    <property type="match status" value="1"/>
</dbReference>
<keyword evidence="1" id="KW-0723">Serine/threonine-protein kinase</keyword>
<dbReference type="STRING" id="988821.SAMN05421867_10685"/>
<dbReference type="Pfam" id="PF13581">
    <property type="entry name" value="HATPase_c_2"/>
    <property type="match status" value="1"/>
</dbReference>
<keyword evidence="1" id="KW-0808">Transferase</keyword>
<dbReference type="InterPro" id="IPR050267">
    <property type="entry name" value="Anti-sigma-factor_SerPK"/>
</dbReference>
<evidence type="ECO:0000256" key="2">
    <source>
        <dbReference type="SAM" id="MobiDB-lite"/>
    </source>
</evidence>
<dbReference type="SUPFAM" id="SSF55874">
    <property type="entry name" value="ATPase domain of HSP90 chaperone/DNA topoisomerase II/histidine kinase"/>
    <property type="match status" value="1"/>
</dbReference>
<keyword evidence="1" id="KW-0418">Kinase</keyword>
<feature type="domain" description="Histidine kinase/HSP90-like ATPase" evidence="3">
    <location>
        <begin position="61"/>
        <end position="150"/>
    </location>
</feature>
<evidence type="ECO:0000256" key="1">
    <source>
        <dbReference type="ARBA" id="ARBA00022527"/>
    </source>
</evidence>
<dbReference type="PANTHER" id="PTHR35526">
    <property type="entry name" value="ANTI-SIGMA-F FACTOR RSBW-RELATED"/>
    <property type="match status" value="1"/>
</dbReference>
<dbReference type="InterPro" id="IPR003594">
    <property type="entry name" value="HATPase_dom"/>
</dbReference>
<gene>
    <name evidence="4" type="ORF">SAMN05421867_10685</name>
</gene>
<dbReference type="GO" id="GO:0004674">
    <property type="term" value="F:protein serine/threonine kinase activity"/>
    <property type="evidence" value="ECO:0007669"/>
    <property type="project" value="UniProtKB-KW"/>
</dbReference>
<dbReference type="CDD" id="cd16936">
    <property type="entry name" value="HATPase_RsbW-like"/>
    <property type="match status" value="1"/>
</dbReference>
<dbReference type="Gene3D" id="3.30.565.10">
    <property type="entry name" value="Histidine kinase-like ATPase, C-terminal domain"/>
    <property type="match status" value="1"/>
</dbReference>
<dbReference type="AlphaFoldDB" id="A0A1I0XZT9"/>
<evidence type="ECO:0000259" key="3">
    <source>
        <dbReference type="Pfam" id="PF13581"/>
    </source>
</evidence>
<protein>
    <recommendedName>
        <fullName evidence="3">Histidine kinase/HSP90-like ATPase domain-containing protein</fullName>
    </recommendedName>
</protein>
<sequence length="158" mass="16112">MVPAMPPEPSDVRAHDDAGLPTGAPTAGFSLLGAWRLPSTAGLAGLRGGLLDTLEGEGAGRVRDVTSQEVVLVASELTTNALEHGGAPADVRLLCDSRCYLLDVADPGVDALPVVAGVRPAGAGGFGLLITQRLSESLGWYADGPTKHVWATVGPHPC</sequence>